<evidence type="ECO:0000256" key="1">
    <source>
        <dbReference type="ARBA" id="ARBA00022723"/>
    </source>
</evidence>
<evidence type="ECO:0000313" key="6">
    <source>
        <dbReference type="EMBL" id="CAA9286908.1"/>
    </source>
</evidence>
<gene>
    <name evidence="6" type="ORF">AVDCRST_MAG77-4357</name>
</gene>
<evidence type="ECO:0000256" key="3">
    <source>
        <dbReference type="RuleBase" id="RU000590"/>
    </source>
</evidence>
<feature type="domain" description="Creatinase N-terminal" evidence="5">
    <location>
        <begin position="12"/>
        <end position="143"/>
    </location>
</feature>
<dbReference type="Gene3D" id="3.40.350.10">
    <property type="entry name" value="Creatinase/prolidase N-terminal domain"/>
    <property type="match status" value="1"/>
</dbReference>
<evidence type="ECO:0000259" key="5">
    <source>
        <dbReference type="Pfam" id="PF01321"/>
    </source>
</evidence>
<keyword evidence="6" id="KW-0645">Protease</keyword>
<comment type="similarity">
    <text evidence="3">Belongs to the peptidase M24B family.</text>
</comment>
<dbReference type="Gene3D" id="3.90.230.10">
    <property type="entry name" value="Creatinase/methionine aminopeptidase superfamily"/>
    <property type="match status" value="1"/>
</dbReference>
<reference evidence="6" key="1">
    <citation type="submission" date="2020-02" db="EMBL/GenBank/DDBJ databases">
        <authorList>
            <person name="Meier V. D."/>
        </authorList>
    </citation>
    <scope>NUCLEOTIDE SEQUENCE</scope>
    <source>
        <strain evidence="6">AVDCRST_MAG77</strain>
    </source>
</reference>
<sequence>MPTDTSSKVPARLAALRRRLGEHAPALGGVLVTEAENRRYLSGFAGSAGQLLVSQAAGLLLTDFRYVEQAATQAPGCEVVKTEGHAWPFVAEQIARLGLKQIGFEAEHVTVDQHLRLQEALREKAPGAELVPLRGFAEDVRQVKDPSEVEAIRRAVLISDRALEHVVAGLMPGVTEREVAWRLEVAMRERGADALSFPTIVASGPNGAMPHHRASERPIQAGEPIVIDMGCRLNGYCSDMTRTVVLGDPDPMFWEIHAIVLRAQQACEDGLKAGMLGKEGDMLARKVIEDAGHGDHFGHGTGHGIGLAVHEDPYLSRSRGEMMLRAGAVTSVEPGIYLPGWGGIRIEDLVVIGETRCQVLTTAHKAPVVEIGAR</sequence>
<protein>
    <submittedName>
        <fullName evidence="6">Aminopeptidase YpdF (MP-, MA-, MS-, AP-, NP-specific)</fullName>
    </submittedName>
</protein>
<dbReference type="PANTHER" id="PTHR46112">
    <property type="entry name" value="AMINOPEPTIDASE"/>
    <property type="match status" value="1"/>
</dbReference>
<dbReference type="AlphaFoldDB" id="A0A6J4JT78"/>
<organism evidence="6">
    <name type="scientific">uncultured Chloroflexota bacterium</name>
    <dbReference type="NCBI Taxonomy" id="166587"/>
    <lineage>
        <taxon>Bacteria</taxon>
        <taxon>Bacillati</taxon>
        <taxon>Chloroflexota</taxon>
        <taxon>environmental samples</taxon>
    </lineage>
</organism>
<dbReference type="EMBL" id="CADCTC010000229">
    <property type="protein sequence ID" value="CAA9286908.1"/>
    <property type="molecule type" value="Genomic_DNA"/>
</dbReference>
<keyword evidence="2" id="KW-0378">Hydrolase</keyword>
<dbReference type="InterPro" id="IPR000587">
    <property type="entry name" value="Creatinase_N"/>
</dbReference>
<dbReference type="GO" id="GO:0004177">
    <property type="term" value="F:aminopeptidase activity"/>
    <property type="evidence" value="ECO:0007669"/>
    <property type="project" value="UniProtKB-KW"/>
</dbReference>
<dbReference type="GO" id="GO:0046872">
    <property type="term" value="F:metal ion binding"/>
    <property type="evidence" value="ECO:0007669"/>
    <property type="project" value="UniProtKB-KW"/>
</dbReference>
<dbReference type="InterPro" id="IPR000994">
    <property type="entry name" value="Pept_M24"/>
</dbReference>
<accession>A0A6J4JT78</accession>
<proteinExistence type="inferred from homology"/>
<dbReference type="InterPro" id="IPR036005">
    <property type="entry name" value="Creatinase/aminopeptidase-like"/>
</dbReference>
<dbReference type="InterPro" id="IPR029149">
    <property type="entry name" value="Creatin/AminoP/Spt16_N"/>
</dbReference>
<dbReference type="PROSITE" id="PS00491">
    <property type="entry name" value="PROLINE_PEPTIDASE"/>
    <property type="match status" value="1"/>
</dbReference>
<dbReference type="SUPFAM" id="SSF55920">
    <property type="entry name" value="Creatinase/aminopeptidase"/>
    <property type="match status" value="1"/>
</dbReference>
<evidence type="ECO:0000259" key="4">
    <source>
        <dbReference type="Pfam" id="PF00557"/>
    </source>
</evidence>
<keyword evidence="1 3" id="KW-0479">Metal-binding</keyword>
<dbReference type="PANTHER" id="PTHR46112:SF8">
    <property type="entry name" value="CYTOPLASMIC PEPTIDASE PEPQ-RELATED"/>
    <property type="match status" value="1"/>
</dbReference>
<dbReference type="Pfam" id="PF00557">
    <property type="entry name" value="Peptidase_M24"/>
    <property type="match status" value="1"/>
</dbReference>
<name>A0A6J4JT78_9CHLR</name>
<dbReference type="CDD" id="cd01092">
    <property type="entry name" value="APP-like"/>
    <property type="match status" value="1"/>
</dbReference>
<dbReference type="InterPro" id="IPR050659">
    <property type="entry name" value="Peptidase_M24B"/>
</dbReference>
<dbReference type="InterPro" id="IPR001131">
    <property type="entry name" value="Peptidase_M24B_aminopep-P_CS"/>
</dbReference>
<keyword evidence="6" id="KW-0031">Aminopeptidase</keyword>
<dbReference type="SUPFAM" id="SSF53092">
    <property type="entry name" value="Creatinase/prolidase N-terminal domain"/>
    <property type="match status" value="1"/>
</dbReference>
<evidence type="ECO:0000256" key="2">
    <source>
        <dbReference type="ARBA" id="ARBA00022801"/>
    </source>
</evidence>
<feature type="domain" description="Peptidase M24" evidence="4">
    <location>
        <begin position="150"/>
        <end position="353"/>
    </location>
</feature>
<dbReference type="Pfam" id="PF01321">
    <property type="entry name" value="Creatinase_N"/>
    <property type="match status" value="1"/>
</dbReference>